<dbReference type="OrthoDB" id="89756at2759"/>
<dbReference type="EMBL" id="RCMK01000140">
    <property type="protein sequence ID" value="KAG2947143.1"/>
    <property type="molecule type" value="Genomic_DNA"/>
</dbReference>
<gene>
    <name evidence="3" type="ORF">PC110_g3323</name>
    <name evidence="1" type="ORF">PC117_g7063</name>
    <name evidence="2" type="ORF">PC129_g5305</name>
</gene>
<reference evidence="1" key="2">
    <citation type="submission" date="2018-10" db="EMBL/GenBank/DDBJ databases">
        <title>Effector identification in a new, highly contiguous assembly of the strawberry crown rot pathogen Phytophthora cactorum.</title>
        <authorList>
            <person name="Armitage A.D."/>
            <person name="Nellist C.F."/>
            <person name="Bates H."/>
            <person name="Vickerstaff R.J."/>
            <person name="Harrison R.J."/>
        </authorList>
    </citation>
    <scope>NUCLEOTIDE SEQUENCE</scope>
    <source>
        <strain evidence="1">4040</strain>
        <strain evidence="2">P421</strain>
    </source>
</reference>
<dbReference type="Gene3D" id="2.80.10.50">
    <property type="match status" value="1"/>
</dbReference>
<dbReference type="Proteomes" id="UP000760860">
    <property type="component" value="Unassembled WGS sequence"/>
</dbReference>
<comment type="caution">
    <text evidence="3">The sequence shown here is derived from an EMBL/GenBank/DDBJ whole genome shotgun (WGS) entry which is preliminary data.</text>
</comment>
<evidence type="ECO:0000313" key="3">
    <source>
        <dbReference type="EMBL" id="RAW40456.1"/>
    </source>
</evidence>
<evidence type="ECO:0000313" key="1">
    <source>
        <dbReference type="EMBL" id="KAG2947143.1"/>
    </source>
</evidence>
<dbReference type="EMBL" id="RCMV01000125">
    <property type="protein sequence ID" value="KAG3224019.1"/>
    <property type="molecule type" value="Genomic_DNA"/>
</dbReference>
<dbReference type="Proteomes" id="UP000251314">
    <property type="component" value="Unassembled WGS sequence"/>
</dbReference>
<keyword evidence="4" id="KW-1185">Reference proteome</keyword>
<name>A0A329SX31_9STRA</name>
<dbReference type="AlphaFoldDB" id="A0A329SX31"/>
<dbReference type="Proteomes" id="UP000736787">
    <property type="component" value="Unassembled WGS sequence"/>
</dbReference>
<protein>
    <recommendedName>
        <fullName evidence="5">Ricin B lectin domain-containing protein</fullName>
    </recommendedName>
</protein>
<dbReference type="VEuPathDB" id="FungiDB:PC110_g3323"/>
<accession>A0A329SX31</accession>
<sequence length="186" mass="20522">MSPGDLFFGKPVMLQTYADKTLMNPEGTEAALVKNAGGEAACVHLVRNDDGTVSIKSMNNKHYLTVSDDDDGTPICRFDACEIKKLQKFHLKIADERTKLSNADSASSMLWVLREPTSGASQPSLCDDLGFTDVTPVQEATALPEDIPNNAIKTEYELEKRHDAVMKLAMAAVHRRHPFAPVRIHR</sequence>
<evidence type="ECO:0000313" key="2">
    <source>
        <dbReference type="EMBL" id="KAG3224019.1"/>
    </source>
</evidence>
<proteinExistence type="predicted"/>
<evidence type="ECO:0008006" key="5">
    <source>
        <dbReference type="Google" id="ProtNLM"/>
    </source>
</evidence>
<evidence type="ECO:0000313" key="4">
    <source>
        <dbReference type="Proteomes" id="UP000251314"/>
    </source>
</evidence>
<organism evidence="3 4">
    <name type="scientific">Phytophthora cactorum</name>
    <dbReference type="NCBI Taxonomy" id="29920"/>
    <lineage>
        <taxon>Eukaryota</taxon>
        <taxon>Sar</taxon>
        <taxon>Stramenopiles</taxon>
        <taxon>Oomycota</taxon>
        <taxon>Peronosporomycetes</taxon>
        <taxon>Peronosporales</taxon>
        <taxon>Peronosporaceae</taxon>
        <taxon>Phytophthora</taxon>
    </lineage>
</organism>
<dbReference type="EMBL" id="MJFZ01000047">
    <property type="protein sequence ID" value="RAW40456.1"/>
    <property type="molecule type" value="Genomic_DNA"/>
</dbReference>
<reference evidence="3 4" key="1">
    <citation type="submission" date="2018-01" db="EMBL/GenBank/DDBJ databases">
        <title>Draft genome of the strawberry crown rot pathogen Phytophthora cactorum.</title>
        <authorList>
            <person name="Armitage A.D."/>
            <person name="Lysoe E."/>
            <person name="Nellist C.F."/>
            <person name="Harrison R.J."/>
            <person name="Brurberg M.B."/>
        </authorList>
    </citation>
    <scope>NUCLEOTIDE SEQUENCE [LARGE SCALE GENOMIC DNA]</scope>
    <source>
        <strain evidence="3 4">10300</strain>
    </source>
</reference>